<keyword evidence="1" id="KW-0472">Membrane</keyword>
<feature type="transmembrane region" description="Helical" evidence="1">
    <location>
        <begin position="14"/>
        <end position="32"/>
    </location>
</feature>
<keyword evidence="1" id="KW-0812">Transmembrane</keyword>
<evidence type="ECO:0008006" key="4">
    <source>
        <dbReference type="Google" id="ProtNLM"/>
    </source>
</evidence>
<dbReference type="Proteomes" id="UP000061382">
    <property type="component" value="Chromosome"/>
</dbReference>
<protein>
    <recommendedName>
        <fullName evidence="4">DUF748 domain-containing protein</fullName>
    </recommendedName>
</protein>
<evidence type="ECO:0000256" key="1">
    <source>
        <dbReference type="SAM" id="Phobius"/>
    </source>
</evidence>
<sequence>MEQEAKHTSKSKKYLAVGATVLVVILVLLLFVSQNLNTWAEQKLKKQISTQSKGLYALQMSRMNVSLLTGSVALDSLELTPSDSVWNHLQRTTPEDAPASISHLKASKVQVRGISFVKLLFGGAFGVSSIQLNHPDWTLQQMKKDTTSKPLHETVGEKFREIGINEINIKEGAFRFRNKPDSKAELFSLSGADVQAEGVQLDSVSFQDETRAFYSKNITASVKKASFMLPDGNYKIKSGLLQASTKDKVLSVTQLQLIPLRSATEMSREAGQAVTRFHVQVPELRLGKVDFGTMSRNSNIYIGSLVAQKPKVNAYKDGKMYPAKGSGIMPHELIQKLTFGVNIRTAKVRDLYVRYEELSEKAFKTGYVTGSNIDLTLTNLTNDKNLISRKRPAVLKGSGLLMGKARLQATVRLALLDPNWYHSIEGTIGKGYPAILNPMVEPSMFVSVKSGVLQSGSFRVELTKTSAQGSMKLQYEDFKIDMLNKDEENKQSLGNKIKSLVANKVVLKSASEEDGKAPREGKIQVKRRSERSFLTYWKDCLANGVLSVIGAPM</sequence>
<reference evidence="2 3" key="1">
    <citation type="submission" date="2015-08" db="EMBL/GenBank/DDBJ databases">
        <title>Complete genome sequence of Rufibacter tibetensis strain 1351t, a radiation-resistant bacterium from tibet plateau.</title>
        <authorList>
            <person name="Dai J."/>
        </authorList>
    </citation>
    <scope>NUCLEOTIDE SEQUENCE [LARGE SCALE GENOMIC DNA]</scope>
    <source>
        <strain evidence="2 3">1351</strain>
    </source>
</reference>
<dbReference type="EMBL" id="CP012643">
    <property type="protein sequence ID" value="ALI99910.1"/>
    <property type="molecule type" value="Genomic_DNA"/>
</dbReference>
<keyword evidence="3" id="KW-1185">Reference proteome</keyword>
<dbReference type="RefSeq" id="WP_062544436.1">
    <property type="nucleotide sequence ID" value="NZ_CP012643.1"/>
</dbReference>
<evidence type="ECO:0000313" key="3">
    <source>
        <dbReference type="Proteomes" id="UP000061382"/>
    </source>
</evidence>
<keyword evidence="1" id="KW-1133">Transmembrane helix</keyword>
<dbReference type="PATRIC" id="fig|512763.3.peg.3116"/>
<gene>
    <name evidence="2" type="ORF">DC20_14190</name>
</gene>
<proteinExistence type="predicted"/>
<dbReference type="OrthoDB" id="844215at2"/>
<dbReference type="AlphaFoldDB" id="A0A0P0CK50"/>
<name>A0A0P0CK50_9BACT</name>
<organism evidence="2 3">
    <name type="scientific">Rufibacter tibetensis</name>
    <dbReference type="NCBI Taxonomy" id="512763"/>
    <lineage>
        <taxon>Bacteria</taxon>
        <taxon>Pseudomonadati</taxon>
        <taxon>Bacteroidota</taxon>
        <taxon>Cytophagia</taxon>
        <taxon>Cytophagales</taxon>
        <taxon>Hymenobacteraceae</taxon>
        <taxon>Rufibacter</taxon>
    </lineage>
</organism>
<accession>A0A0P0CK50</accession>
<dbReference type="KEGG" id="rti:DC20_14190"/>
<dbReference type="STRING" id="512763.DC20_14190"/>
<evidence type="ECO:0000313" key="2">
    <source>
        <dbReference type="EMBL" id="ALI99910.1"/>
    </source>
</evidence>